<keyword evidence="3" id="KW-1185">Reference proteome</keyword>
<dbReference type="GO" id="GO:0051603">
    <property type="term" value="P:proteolysis involved in protein catabolic process"/>
    <property type="evidence" value="ECO:0007669"/>
    <property type="project" value="InterPro"/>
</dbReference>
<dbReference type="InterPro" id="IPR029055">
    <property type="entry name" value="Ntn_hydrolases_N"/>
</dbReference>
<evidence type="ECO:0000313" key="3">
    <source>
        <dbReference type="Proteomes" id="UP000792457"/>
    </source>
</evidence>
<dbReference type="Proteomes" id="UP000792457">
    <property type="component" value="Unassembled WGS sequence"/>
</dbReference>
<dbReference type="InterPro" id="IPR001353">
    <property type="entry name" value="Proteasome_sua/b"/>
</dbReference>
<reference evidence="2" key="2">
    <citation type="submission" date="2017-10" db="EMBL/GenBank/DDBJ databases">
        <title>Ladona fulva Genome sequencing and assembly.</title>
        <authorList>
            <person name="Murali S."/>
            <person name="Richards S."/>
            <person name="Bandaranaike D."/>
            <person name="Bellair M."/>
            <person name="Blankenburg K."/>
            <person name="Chao H."/>
            <person name="Dinh H."/>
            <person name="Doddapaneni H."/>
            <person name="Dugan-Rocha S."/>
            <person name="Elkadiri S."/>
            <person name="Gnanaolivu R."/>
            <person name="Hernandez B."/>
            <person name="Skinner E."/>
            <person name="Javaid M."/>
            <person name="Lee S."/>
            <person name="Li M."/>
            <person name="Ming W."/>
            <person name="Munidasa M."/>
            <person name="Muniz J."/>
            <person name="Nguyen L."/>
            <person name="Hughes D."/>
            <person name="Osuji N."/>
            <person name="Pu L.-L."/>
            <person name="Puazo M."/>
            <person name="Qu C."/>
            <person name="Quiroz J."/>
            <person name="Raj R."/>
            <person name="Weissenberger G."/>
            <person name="Xin Y."/>
            <person name="Zou X."/>
            <person name="Han Y."/>
            <person name="Worley K."/>
            <person name="Muzny D."/>
            <person name="Gibbs R."/>
        </authorList>
    </citation>
    <scope>NUCLEOTIDE SEQUENCE</scope>
    <source>
        <strain evidence="2">Sampled in the wild</strain>
    </source>
</reference>
<reference evidence="2" key="1">
    <citation type="submission" date="2013-04" db="EMBL/GenBank/DDBJ databases">
        <authorList>
            <person name="Qu J."/>
            <person name="Murali S.C."/>
            <person name="Bandaranaike D."/>
            <person name="Bellair M."/>
            <person name="Blankenburg K."/>
            <person name="Chao H."/>
            <person name="Dinh H."/>
            <person name="Doddapaneni H."/>
            <person name="Downs B."/>
            <person name="Dugan-Rocha S."/>
            <person name="Elkadiri S."/>
            <person name="Gnanaolivu R.D."/>
            <person name="Hernandez B."/>
            <person name="Javaid M."/>
            <person name="Jayaseelan J.C."/>
            <person name="Lee S."/>
            <person name="Li M."/>
            <person name="Ming W."/>
            <person name="Munidasa M."/>
            <person name="Muniz J."/>
            <person name="Nguyen L."/>
            <person name="Ongeri F."/>
            <person name="Osuji N."/>
            <person name="Pu L.-L."/>
            <person name="Puazo M."/>
            <person name="Qu C."/>
            <person name="Quiroz J."/>
            <person name="Raj R."/>
            <person name="Weissenberger G."/>
            <person name="Xin Y."/>
            <person name="Zou X."/>
            <person name="Han Y."/>
            <person name="Richards S."/>
            <person name="Worley K."/>
            <person name="Muzny D."/>
            <person name="Gibbs R."/>
        </authorList>
    </citation>
    <scope>NUCLEOTIDE SEQUENCE</scope>
    <source>
        <strain evidence="2">Sampled in the wild</strain>
    </source>
</reference>
<comment type="caution">
    <text evidence="2">The sequence shown here is derived from an EMBL/GenBank/DDBJ whole genome shotgun (WGS) entry which is preliminary data.</text>
</comment>
<dbReference type="Pfam" id="PF00227">
    <property type="entry name" value="Proteasome"/>
    <property type="match status" value="1"/>
</dbReference>
<dbReference type="GO" id="GO:0005839">
    <property type="term" value="C:proteasome core complex"/>
    <property type="evidence" value="ECO:0007669"/>
    <property type="project" value="InterPro"/>
</dbReference>
<protein>
    <recommendedName>
        <fullName evidence="4">Proteasome subunit beta type-2</fullName>
    </recommendedName>
</protein>
<dbReference type="Gene3D" id="3.60.20.10">
    <property type="entry name" value="Glutamine Phosphoribosylpyrophosphate, subunit 1, domain 1"/>
    <property type="match status" value="1"/>
</dbReference>
<dbReference type="OrthoDB" id="268428at2759"/>
<evidence type="ECO:0000256" key="1">
    <source>
        <dbReference type="SAM" id="SignalP"/>
    </source>
</evidence>
<feature type="chain" id="PRO_5035443136" description="Proteasome subunit beta type-2" evidence="1">
    <location>
        <begin position="20"/>
        <end position="119"/>
    </location>
</feature>
<name>A0A8K0P9F8_LADFU</name>
<accession>A0A8K0P9F8</accession>
<dbReference type="EMBL" id="KZ309087">
    <property type="protein sequence ID" value="KAG8236853.1"/>
    <property type="molecule type" value="Genomic_DNA"/>
</dbReference>
<gene>
    <name evidence="2" type="ORF">J437_LFUL017218</name>
</gene>
<sequence>MFFLFLWLQTPYLVNLMLAGYDDESGAELYYIDHLASLVKVPFAADGYGGYFTLSIMDRYHRKDMKPEEGYELMKKCVREIHKRLIVNLPNFKVQMVDKNGIKDLPVISAKKLALEETN</sequence>
<dbReference type="SUPFAM" id="SSF56235">
    <property type="entry name" value="N-terminal nucleophile aminohydrolases (Ntn hydrolases)"/>
    <property type="match status" value="1"/>
</dbReference>
<evidence type="ECO:0008006" key="4">
    <source>
        <dbReference type="Google" id="ProtNLM"/>
    </source>
</evidence>
<feature type="signal peptide" evidence="1">
    <location>
        <begin position="1"/>
        <end position="19"/>
    </location>
</feature>
<dbReference type="AlphaFoldDB" id="A0A8K0P9F8"/>
<proteinExistence type="predicted"/>
<organism evidence="2 3">
    <name type="scientific">Ladona fulva</name>
    <name type="common">Scarce chaser dragonfly</name>
    <name type="synonym">Libellula fulva</name>
    <dbReference type="NCBI Taxonomy" id="123851"/>
    <lineage>
        <taxon>Eukaryota</taxon>
        <taxon>Metazoa</taxon>
        <taxon>Ecdysozoa</taxon>
        <taxon>Arthropoda</taxon>
        <taxon>Hexapoda</taxon>
        <taxon>Insecta</taxon>
        <taxon>Pterygota</taxon>
        <taxon>Palaeoptera</taxon>
        <taxon>Odonata</taxon>
        <taxon>Epiprocta</taxon>
        <taxon>Anisoptera</taxon>
        <taxon>Libelluloidea</taxon>
        <taxon>Libellulidae</taxon>
        <taxon>Ladona</taxon>
    </lineage>
</organism>
<evidence type="ECO:0000313" key="2">
    <source>
        <dbReference type="EMBL" id="KAG8236853.1"/>
    </source>
</evidence>
<keyword evidence="1" id="KW-0732">Signal</keyword>